<feature type="DNA-binding region" description="H-T-H motif" evidence="4">
    <location>
        <begin position="44"/>
        <end position="63"/>
    </location>
</feature>
<evidence type="ECO:0000256" key="1">
    <source>
        <dbReference type="ARBA" id="ARBA00023015"/>
    </source>
</evidence>
<dbReference type="Gene3D" id="1.10.357.10">
    <property type="entry name" value="Tetracycline Repressor, domain 2"/>
    <property type="match status" value="1"/>
</dbReference>
<keyword evidence="2 4" id="KW-0238">DNA-binding</keyword>
<feature type="region of interest" description="Disordered" evidence="5">
    <location>
        <begin position="1"/>
        <end position="22"/>
    </location>
</feature>
<dbReference type="PRINTS" id="PR00455">
    <property type="entry name" value="HTHTETR"/>
</dbReference>
<keyword evidence="1" id="KW-0805">Transcription regulation</keyword>
<keyword evidence="3" id="KW-0804">Transcription</keyword>
<evidence type="ECO:0000313" key="7">
    <source>
        <dbReference type="EMBL" id="ASM60829.1"/>
    </source>
</evidence>
<reference evidence="7" key="1">
    <citation type="journal article" date="2017" name="Appl. Environ. Microbiol.">
        <title>Molecular mechanism and genetic determinants of buprofezin degradation.</title>
        <authorList>
            <person name="Chen X."/>
            <person name="Ji J."/>
            <person name="Zhao L."/>
            <person name="Qiu J."/>
            <person name="Dai C."/>
            <person name="Wang W."/>
            <person name="He J."/>
            <person name="Jiang J."/>
            <person name="Hong Q."/>
            <person name="Yan X."/>
        </authorList>
    </citation>
    <scope>NUCLEOTIDE SEQUENCE</scope>
    <source>
        <strain evidence="7">YL1</strain>
        <plasmid evidence="7">pYLC1</plasmid>
    </source>
</reference>
<feature type="domain" description="HTH tetR-type" evidence="6">
    <location>
        <begin position="21"/>
        <end position="81"/>
    </location>
</feature>
<dbReference type="PROSITE" id="PS50977">
    <property type="entry name" value="HTH_TETR_2"/>
    <property type="match status" value="1"/>
</dbReference>
<dbReference type="Pfam" id="PF00440">
    <property type="entry name" value="TetR_N"/>
    <property type="match status" value="1"/>
</dbReference>
<sequence length="141" mass="15605">MTVPSESEPQCEPEPHKRDTSRTRRAILTAAGRNFSRRGYSKVSLQEIAGEAGITPARIVHLFGSKKGLFAAVVADNWGLPDRSEVSAPGADTVAELAREIVSYWNDRDVRSPALALVRSLDFEEAAELFRQEIERRIVSP</sequence>
<dbReference type="InterPro" id="IPR050109">
    <property type="entry name" value="HTH-type_TetR-like_transc_reg"/>
</dbReference>
<feature type="compositionally biased region" description="Basic and acidic residues" evidence="5">
    <location>
        <begin position="13"/>
        <end position="22"/>
    </location>
</feature>
<dbReference type="InterPro" id="IPR009057">
    <property type="entry name" value="Homeodomain-like_sf"/>
</dbReference>
<dbReference type="InterPro" id="IPR001647">
    <property type="entry name" value="HTH_TetR"/>
</dbReference>
<geneLocation type="plasmid" evidence="7">
    <name>pYLC1</name>
</geneLocation>
<evidence type="ECO:0000256" key="4">
    <source>
        <dbReference type="PROSITE-ProRule" id="PRU00335"/>
    </source>
</evidence>
<evidence type="ECO:0000256" key="3">
    <source>
        <dbReference type="ARBA" id="ARBA00023163"/>
    </source>
</evidence>
<proteinExistence type="predicted"/>
<evidence type="ECO:0000256" key="2">
    <source>
        <dbReference type="ARBA" id="ARBA00023125"/>
    </source>
</evidence>
<evidence type="ECO:0000256" key="5">
    <source>
        <dbReference type="SAM" id="MobiDB-lite"/>
    </source>
</evidence>
<accession>A0A221J3F7</accession>
<feature type="compositionally biased region" description="Low complexity" evidence="5">
    <location>
        <begin position="1"/>
        <end position="10"/>
    </location>
</feature>
<name>A0A221J3F7_RHOSG</name>
<keyword evidence="7" id="KW-0614">Plasmid</keyword>
<dbReference type="PANTHER" id="PTHR30055">
    <property type="entry name" value="HTH-TYPE TRANSCRIPTIONAL REGULATOR RUTR"/>
    <property type="match status" value="1"/>
</dbReference>
<dbReference type="AlphaFoldDB" id="A0A221J3F7"/>
<protein>
    <recommendedName>
        <fullName evidence="6">HTH tetR-type domain-containing protein</fullName>
    </recommendedName>
</protein>
<dbReference type="EMBL" id="KY785168">
    <property type="protein sequence ID" value="ASM60829.1"/>
    <property type="molecule type" value="Genomic_DNA"/>
</dbReference>
<dbReference type="SUPFAM" id="SSF46689">
    <property type="entry name" value="Homeodomain-like"/>
    <property type="match status" value="1"/>
</dbReference>
<organism evidence="7">
    <name type="scientific">Rhodococcus qingshengii</name>
    <dbReference type="NCBI Taxonomy" id="334542"/>
    <lineage>
        <taxon>Bacteria</taxon>
        <taxon>Bacillati</taxon>
        <taxon>Actinomycetota</taxon>
        <taxon>Actinomycetes</taxon>
        <taxon>Mycobacteriales</taxon>
        <taxon>Nocardiaceae</taxon>
        <taxon>Rhodococcus</taxon>
        <taxon>Rhodococcus erythropolis group</taxon>
    </lineage>
</organism>
<dbReference type="PANTHER" id="PTHR30055:SF234">
    <property type="entry name" value="HTH-TYPE TRANSCRIPTIONAL REGULATOR BETI"/>
    <property type="match status" value="1"/>
</dbReference>
<dbReference type="GO" id="GO:0000976">
    <property type="term" value="F:transcription cis-regulatory region binding"/>
    <property type="evidence" value="ECO:0007669"/>
    <property type="project" value="TreeGrafter"/>
</dbReference>
<evidence type="ECO:0000259" key="6">
    <source>
        <dbReference type="PROSITE" id="PS50977"/>
    </source>
</evidence>
<dbReference type="GO" id="GO:0003700">
    <property type="term" value="F:DNA-binding transcription factor activity"/>
    <property type="evidence" value="ECO:0007669"/>
    <property type="project" value="TreeGrafter"/>
</dbReference>